<reference evidence="3" key="3">
    <citation type="submission" date="2025-08" db="UniProtKB">
        <authorList>
            <consortium name="RefSeq"/>
        </authorList>
    </citation>
    <scope>IDENTIFICATION</scope>
    <source>
        <strain evidence="3">NI907</strain>
    </source>
</reference>
<protein>
    <submittedName>
        <fullName evidence="3">Uncharacterized protein</fullName>
    </submittedName>
</protein>
<dbReference type="Proteomes" id="UP000515153">
    <property type="component" value="Unplaced"/>
</dbReference>
<name>A0A6P8BCT7_PYRGI</name>
<feature type="region of interest" description="Disordered" evidence="1">
    <location>
        <begin position="36"/>
        <end position="70"/>
    </location>
</feature>
<reference evidence="3" key="2">
    <citation type="submission" date="2019-10" db="EMBL/GenBank/DDBJ databases">
        <authorList>
            <consortium name="NCBI Genome Project"/>
        </authorList>
    </citation>
    <scope>NUCLEOTIDE SEQUENCE</scope>
    <source>
        <strain evidence="3">NI907</strain>
    </source>
</reference>
<reference evidence="3" key="1">
    <citation type="journal article" date="2019" name="Mol. Biol. Evol.">
        <title>Blast fungal genomes show frequent chromosomal changes, gene gains and losses, and effector gene turnover.</title>
        <authorList>
            <person name="Gomez Luciano L.B."/>
            <person name="Jason Tsai I."/>
            <person name="Chuma I."/>
            <person name="Tosa Y."/>
            <person name="Chen Y.H."/>
            <person name="Li J.Y."/>
            <person name="Li M.Y."/>
            <person name="Jade Lu M.Y."/>
            <person name="Nakayashiki H."/>
            <person name="Li W.H."/>
        </authorList>
    </citation>
    <scope>NUCLEOTIDE SEQUENCE</scope>
    <source>
        <strain evidence="3">NI907</strain>
    </source>
</reference>
<feature type="compositionally biased region" description="Basic and acidic residues" evidence="1">
    <location>
        <begin position="36"/>
        <end position="50"/>
    </location>
</feature>
<feature type="non-terminal residue" evidence="3">
    <location>
        <position position="1"/>
    </location>
</feature>
<dbReference type="GeneID" id="41957719"/>
<keyword evidence="2" id="KW-1185">Reference proteome</keyword>
<evidence type="ECO:0000256" key="1">
    <source>
        <dbReference type="SAM" id="MobiDB-lite"/>
    </source>
</evidence>
<dbReference type="KEGG" id="pgri:PgNI_02751"/>
<dbReference type="AlphaFoldDB" id="A0A6P8BCT7"/>
<evidence type="ECO:0000313" key="3">
    <source>
        <dbReference type="RefSeq" id="XP_030984987.1"/>
    </source>
</evidence>
<accession>A0A6P8BCT7</accession>
<sequence>KPAHRPVLRERPPLDCAGELGRLVLFRVLKPESQRIHTRSEQMPRERDLQDSMFKSPRVPDCHSPPSQLDEDFTAMTKARKALGKDLRGKQGDGRGCSPRNVLLPKIELLGASCAGLSLEN</sequence>
<evidence type="ECO:0000313" key="2">
    <source>
        <dbReference type="Proteomes" id="UP000515153"/>
    </source>
</evidence>
<proteinExistence type="predicted"/>
<gene>
    <name evidence="3" type="ORF">PgNI_02751</name>
</gene>
<organism evidence="2 3">
    <name type="scientific">Pyricularia grisea</name>
    <name type="common">Crabgrass-specific blast fungus</name>
    <name type="synonym">Magnaporthe grisea</name>
    <dbReference type="NCBI Taxonomy" id="148305"/>
    <lineage>
        <taxon>Eukaryota</taxon>
        <taxon>Fungi</taxon>
        <taxon>Dikarya</taxon>
        <taxon>Ascomycota</taxon>
        <taxon>Pezizomycotina</taxon>
        <taxon>Sordariomycetes</taxon>
        <taxon>Sordariomycetidae</taxon>
        <taxon>Magnaporthales</taxon>
        <taxon>Pyriculariaceae</taxon>
        <taxon>Pyricularia</taxon>
    </lineage>
</organism>
<dbReference type="RefSeq" id="XP_030984987.1">
    <property type="nucleotide sequence ID" value="XM_031122808.1"/>
</dbReference>